<evidence type="ECO:0000259" key="6">
    <source>
        <dbReference type="Pfam" id="PF01743"/>
    </source>
</evidence>
<dbReference type="Pfam" id="PF01743">
    <property type="entry name" value="PolyA_pol"/>
    <property type="match status" value="1"/>
</dbReference>
<gene>
    <name evidence="8" type="ORF">G210_0981</name>
</gene>
<dbReference type="Pfam" id="PF12627">
    <property type="entry name" value="PolyA_pol_RNAbd"/>
    <property type="match status" value="1"/>
</dbReference>
<organism evidence="8 9">
    <name type="scientific">Candida maltosa (strain Xu316)</name>
    <name type="common">Yeast</name>
    <dbReference type="NCBI Taxonomy" id="1245528"/>
    <lineage>
        <taxon>Eukaryota</taxon>
        <taxon>Fungi</taxon>
        <taxon>Dikarya</taxon>
        <taxon>Ascomycota</taxon>
        <taxon>Saccharomycotina</taxon>
        <taxon>Pichiomycetes</taxon>
        <taxon>Debaryomycetaceae</taxon>
        <taxon>Candida/Lodderomyces clade</taxon>
        <taxon>Candida</taxon>
    </lineage>
</organism>
<dbReference type="InterPro" id="IPR032828">
    <property type="entry name" value="PolyA_RNA-bd"/>
</dbReference>
<dbReference type="Proteomes" id="UP000011777">
    <property type="component" value="Unassembled WGS sequence"/>
</dbReference>
<dbReference type="SUPFAM" id="SSF81891">
    <property type="entry name" value="Poly A polymerase C-terminal region-like"/>
    <property type="match status" value="1"/>
</dbReference>
<dbReference type="Gene3D" id="3.30.460.10">
    <property type="entry name" value="Beta Polymerase, domain 2"/>
    <property type="match status" value="1"/>
</dbReference>
<evidence type="ECO:0000256" key="3">
    <source>
        <dbReference type="ARBA" id="ARBA00022741"/>
    </source>
</evidence>
<dbReference type="OrthoDB" id="445712at2759"/>
<evidence type="ECO:0000313" key="8">
    <source>
        <dbReference type="EMBL" id="EMG48451.1"/>
    </source>
</evidence>
<dbReference type="EMBL" id="AOGT01001108">
    <property type="protein sequence ID" value="EMG48451.1"/>
    <property type="molecule type" value="Genomic_DNA"/>
</dbReference>
<sequence length="402" mass="46394">VPTIEFGTPEEDAVRRDATLNALFYNLNQQKIEDFTKKGLDDLQHGILRTPLPPIKTFLDDPLRIIRLIRFASRFNFIIEPETLNAMKEEHNQLALQTKISRERVEIELRKILTSKNPGYGLQLINYVDLARSIFYVPELAKDFEPESLEKACSQFRRHMEIASLIYPNFKHILLSSTTKFKRELSNLIANDEFKNIFWLSIILHPYVVVKPLKPQRDVFNQYLRLGLTAKKSDIAKISAINSNSDKISQLFAKADSVTRSDLGVYLRLFPEYANLNIIANALLECIRKVDPIIKLPSPLPVPYPEQSEEMLNDDKINQVLASTIQNYEDLFTQIEKWDLTNVHTMKPLLDGTTLSKKLNMKPGPWLRPVTEEILVWQLDNPTLNADDCLEFVKSIIPKYTK</sequence>
<dbReference type="HOGENOM" id="CLU_019592_2_1_1"/>
<reference evidence="8 9" key="1">
    <citation type="submission" date="2013-02" db="EMBL/GenBank/DDBJ databases">
        <title>Genome sequence of Candida maltosa Xu316, a potential industrial strain for xylitol and ethanol production.</title>
        <authorList>
            <person name="Yu J."/>
            <person name="Wang Q."/>
            <person name="Geng X."/>
            <person name="Bao W."/>
            <person name="He P."/>
            <person name="Cai J."/>
        </authorList>
    </citation>
    <scope>NUCLEOTIDE SEQUENCE [LARGE SCALE GENOMIC DNA]</scope>
    <source>
        <strain evidence="9">Xu316</strain>
    </source>
</reference>
<dbReference type="PANTHER" id="PTHR13734:SF5">
    <property type="entry name" value="CCA TRNA NUCLEOTIDYLTRANSFERASE, MITOCHONDRIAL"/>
    <property type="match status" value="1"/>
</dbReference>
<evidence type="ECO:0000256" key="2">
    <source>
        <dbReference type="ARBA" id="ARBA00022679"/>
    </source>
</evidence>
<feature type="domain" description="tRNA nucleotidyltransferase/poly(A) polymerase RNA and SrmB- binding" evidence="7">
    <location>
        <begin position="76"/>
        <end position="142"/>
    </location>
</feature>
<feature type="non-terminal residue" evidence="8">
    <location>
        <position position="1"/>
    </location>
</feature>
<dbReference type="SUPFAM" id="SSF81301">
    <property type="entry name" value="Nucleotidyltransferase"/>
    <property type="match status" value="1"/>
</dbReference>
<name>M3IPR6_CANMX</name>
<dbReference type="Gene3D" id="1.10.3090.10">
    <property type="entry name" value="cca-adding enzyme, domain 2"/>
    <property type="match status" value="1"/>
</dbReference>
<proteinExistence type="inferred from homology"/>
<dbReference type="OMA" id="ASRFNCT"/>
<dbReference type="eggNOG" id="KOG2159">
    <property type="taxonomic scope" value="Eukaryota"/>
</dbReference>
<dbReference type="PANTHER" id="PTHR13734">
    <property type="entry name" value="TRNA-NUCLEOTIDYLTRANSFERASE"/>
    <property type="match status" value="1"/>
</dbReference>
<protein>
    <submittedName>
        <fullName evidence="8">tRNA nucleotidyltransferase, mitochondrial, putative</fullName>
    </submittedName>
</protein>
<keyword evidence="2 5" id="KW-0808">Transferase</keyword>
<feature type="domain" description="Poly A polymerase head" evidence="6">
    <location>
        <begin position="8"/>
        <end position="49"/>
    </location>
</feature>
<dbReference type="GO" id="GO:0000166">
    <property type="term" value="F:nucleotide binding"/>
    <property type="evidence" value="ECO:0007669"/>
    <property type="project" value="UniProtKB-KW"/>
</dbReference>
<keyword evidence="3" id="KW-0547">Nucleotide-binding</keyword>
<keyword evidence="9" id="KW-1185">Reference proteome</keyword>
<dbReference type="GO" id="GO:0003723">
    <property type="term" value="F:RNA binding"/>
    <property type="evidence" value="ECO:0007669"/>
    <property type="project" value="UniProtKB-KW"/>
</dbReference>
<evidence type="ECO:0000256" key="4">
    <source>
        <dbReference type="ARBA" id="ARBA00022884"/>
    </source>
</evidence>
<evidence type="ECO:0000256" key="5">
    <source>
        <dbReference type="RuleBase" id="RU003953"/>
    </source>
</evidence>
<accession>M3IPR6</accession>
<evidence type="ECO:0000259" key="7">
    <source>
        <dbReference type="Pfam" id="PF12627"/>
    </source>
</evidence>
<dbReference type="InterPro" id="IPR002646">
    <property type="entry name" value="PolA_pol_head_dom"/>
</dbReference>
<keyword evidence="4 5" id="KW-0694">RNA-binding</keyword>
<evidence type="ECO:0000256" key="1">
    <source>
        <dbReference type="ARBA" id="ARBA00007265"/>
    </source>
</evidence>
<comment type="caution">
    <text evidence="8">The sequence shown here is derived from an EMBL/GenBank/DDBJ whole genome shotgun (WGS) entry which is preliminary data.</text>
</comment>
<evidence type="ECO:0000313" key="9">
    <source>
        <dbReference type="Proteomes" id="UP000011777"/>
    </source>
</evidence>
<dbReference type="STRING" id="1245528.M3IPR6"/>
<comment type="similarity">
    <text evidence="1 5">Belongs to the tRNA nucleotidyltransferase/poly(A) polymerase family.</text>
</comment>
<dbReference type="GO" id="GO:0052927">
    <property type="term" value="F:CC tRNA cytidylyltransferase activity"/>
    <property type="evidence" value="ECO:0007669"/>
    <property type="project" value="TreeGrafter"/>
</dbReference>
<dbReference type="GO" id="GO:0052929">
    <property type="term" value="F:ATP:3'-cytidine-cytidine-tRNA adenylyltransferase activity"/>
    <property type="evidence" value="ECO:0007669"/>
    <property type="project" value="TreeGrafter"/>
</dbReference>
<dbReference type="GO" id="GO:0001680">
    <property type="term" value="P:tRNA 3'-terminal CCA addition"/>
    <property type="evidence" value="ECO:0007669"/>
    <property type="project" value="TreeGrafter"/>
</dbReference>
<dbReference type="InterPro" id="IPR043519">
    <property type="entry name" value="NT_sf"/>
</dbReference>
<dbReference type="AlphaFoldDB" id="M3IPR6"/>